<dbReference type="AlphaFoldDB" id="A0A5K1BQ32"/>
<dbReference type="Gramene" id="NC3G0221370.1">
    <property type="protein sequence ID" value="NC3G0221370.1:cds"/>
    <property type="gene ID" value="NC3G0221370"/>
</dbReference>
<protein>
    <submittedName>
        <fullName evidence="2">Uncharacterized protein</fullName>
    </submittedName>
</protein>
<feature type="region of interest" description="Disordered" evidence="1">
    <location>
        <begin position="36"/>
        <end position="69"/>
    </location>
</feature>
<evidence type="ECO:0000313" key="2">
    <source>
        <dbReference type="EMBL" id="VVW16604.1"/>
    </source>
</evidence>
<name>A0A5K1BQ32_9MAGN</name>
<feature type="region of interest" description="Disordered" evidence="1">
    <location>
        <begin position="1"/>
        <end position="20"/>
    </location>
</feature>
<dbReference type="EMBL" id="LR721781">
    <property type="protein sequence ID" value="VVW16604.1"/>
    <property type="molecule type" value="Genomic_DNA"/>
</dbReference>
<proteinExistence type="predicted"/>
<accession>A0A5K1BQ32</accession>
<gene>
    <name evidence="2" type="ORF">NYM_LOCUS15442</name>
</gene>
<sequence>MSTMGPKTQQETVCQRTPSTVPVLTSPNAVSFVAPVHEKIKTQTSPAPKKRKNSKKTTMQMKRTMEKAL</sequence>
<organism evidence="2">
    <name type="scientific">Nymphaea colorata</name>
    <name type="common">pocket water lily</name>
    <dbReference type="NCBI Taxonomy" id="210225"/>
    <lineage>
        <taxon>Eukaryota</taxon>
        <taxon>Viridiplantae</taxon>
        <taxon>Streptophyta</taxon>
        <taxon>Embryophyta</taxon>
        <taxon>Tracheophyta</taxon>
        <taxon>Spermatophyta</taxon>
        <taxon>Magnoliopsida</taxon>
        <taxon>Nymphaeales</taxon>
        <taxon>Nymphaeaceae</taxon>
        <taxon>Nymphaea</taxon>
    </lineage>
</organism>
<evidence type="ECO:0000256" key="1">
    <source>
        <dbReference type="SAM" id="MobiDB-lite"/>
    </source>
</evidence>
<reference evidence="2" key="1">
    <citation type="submission" date="2019-09" db="EMBL/GenBank/DDBJ databases">
        <authorList>
            <person name="Zhang L."/>
        </authorList>
    </citation>
    <scope>NUCLEOTIDE SEQUENCE</scope>
</reference>